<proteinExistence type="inferred from homology"/>
<keyword evidence="12" id="KW-1185">Reference proteome</keyword>
<evidence type="ECO:0000256" key="4">
    <source>
        <dbReference type="ARBA" id="ARBA00022475"/>
    </source>
</evidence>
<dbReference type="PROSITE" id="PS00211">
    <property type="entry name" value="ABC_TRANSPORTER_1"/>
    <property type="match status" value="1"/>
</dbReference>
<evidence type="ECO:0000256" key="7">
    <source>
        <dbReference type="ARBA" id="ARBA00022840"/>
    </source>
</evidence>
<dbReference type="SUPFAM" id="SSF52540">
    <property type="entry name" value="P-loop containing nucleoside triphosphate hydrolases"/>
    <property type="match status" value="1"/>
</dbReference>
<evidence type="ECO:0000256" key="3">
    <source>
        <dbReference type="ARBA" id="ARBA00022448"/>
    </source>
</evidence>
<feature type="domain" description="ABC transporter" evidence="10">
    <location>
        <begin position="18"/>
        <end position="267"/>
    </location>
</feature>
<dbReference type="AlphaFoldDB" id="A0A368VJW4"/>
<dbReference type="OrthoDB" id="9802264at2"/>
<dbReference type="RefSeq" id="WP_114383582.1">
    <property type="nucleotide sequence ID" value="NZ_QPJD01000021.1"/>
</dbReference>
<evidence type="ECO:0000256" key="9">
    <source>
        <dbReference type="ARBA" id="ARBA00023136"/>
    </source>
</evidence>
<comment type="subcellular location">
    <subcellularLocation>
        <location evidence="1">Cell membrane</location>
        <topology evidence="1">Peripheral membrane protein</topology>
    </subcellularLocation>
</comment>
<comment type="caution">
    <text evidence="11">The sequence shown here is derived from an EMBL/GenBank/DDBJ whole genome shotgun (WGS) entry which is preliminary data.</text>
</comment>
<keyword evidence="7" id="KW-0067">ATP-binding</keyword>
<dbReference type="PANTHER" id="PTHR43297">
    <property type="entry name" value="OLIGOPEPTIDE TRANSPORT ATP-BINDING PROTEIN APPD"/>
    <property type="match status" value="1"/>
</dbReference>
<reference evidence="11 12" key="1">
    <citation type="submission" date="2018-07" db="EMBL/GenBank/DDBJ databases">
        <title>Genomic Encyclopedia of Type Strains, Phase III (KMG-III): the genomes of soil and plant-associated and newly described type strains.</title>
        <authorList>
            <person name="Whitman W."/>
        </authorList>
    </citation>
    <scope>NUCLEOTIDE SEQUENCE [LARGE SCALE GENOMIC DNA]</scope>
    <source>
        <strain evidence="11 12">CECT 7506</strain>
    </source>
</reference>
<dbReference type="InterPro" id="IPR050388">
    <property type="entry name" value="ABC_Ni/Peptide_Import"/>
</dbReference>
<dbReference type="GO" id="GO:0016887">
    <property type="term" value="F:ATP hydrolysis activity"/>
    <property type="evidence" value="ECO:0007669"/>
    <property type="project" value="InterPro"/>
</dbReference>
<evidence type="ECO:0000256" key="5">
    <source>
        <dbReference type="ARBA" id="ARBA00022519"/>
    </source>
</evidence>
<keyword evidence="5" id="KW-0997">Cell inner membrane</keyword>
<evidence type="ECO:0000256" key="1">
    <source>
        <dbReference type="ARBA" id="ARBA00004202"/>
    </source>
</evidence>
<sequence length="299" mass="33258">MSYSQKSNTPIVSIKPVLRIENLYICADKGKEHRLLVKDLSLEIRPGETVALVGESGCGKSVTAGAVLGLLPHNLQVTEGRIWLGGEDITSLPDKKRRKLRGSRIGFVFQDYQGSFTPFIKVGSQLVETLRSHQKWSRKEAKQIALEWLGEAGLPAERVYESYPFQLSGGQLQRAAMASAMMLKPALLIADEPTTALDVLAGERVLDLLAKLQAQTGCAVLLISHDLRHVMKRADMIAVMCGGQLRELERADKIMREASHPYTRMLLEAKPHLFEIEKRHREEAMMAEALMAETKEDSA</sequence>
<organism evidence="11 12">
    <name type="scientific">Paenibacillus prosopidis</name>
    <dbReference type="NCBI Taxonomy" id="630520"/>
    <lineage>
        <taxon>Bacteria</taxon>
        <taxon>Bacillati</taxon>
        <taxon>Bacillota</taxon>
        <taxon>Bacilli</taxon>
        <taxon>Bacillales</taxon>
        <taxon>Paenibacillaceae</taxon>
        <taxon>Paenibacillus</taxon>
    </lineage>
</organism>
<dbReference type="InterPro" id="IPR027417">
    <property type="entry name" value="P-loop_NTPase"/>
</dbReference>
<evidence type="ECO:0000256" key="2">
    <source>
        <dbReference type="ARBA" id="ARBA00005417"/>
    </source>
</evidence>
<gene>
    <name evidence="11" type="ORF">DFP97_12121</name>
</gene>
<dbReference type="EMBL" id="QPJD01000021">
    <property type="protein sequence ID" value="RCW41741.1"/>
    <property type="molecule type" value="Genomic_DNA"/>
</dbReference>
<dbReference type="CDD" id="cd03257">
    <property type="entry name" value="ABC_NikE_OppD_transporters"/>
    <property type="match status" value="1"/>
</dbReference>
<evidence type="ECO:0000313" key="12">
    <source>
        <dbReference type="Proteomes" id="UP000252415"/>
    </source>
</evidence>
<dbReference type="GO" id="GO:0005886">
    <property type="term" value="C:plasma membrane"/>
    <property type="evidence" value="ECO:0007669"/>
    <property type="project" value="UniProtKB-SubCell"/>
</dbReference>
<dbReference type="Gene3D" id="3.40.50.300">
    <property type="entry name" value="P-loop containing nucleotide triphosphate hydrolases"/>
    <property type="match status" value="1"/>
</dbReference>
<evidence type="ECO:0000256" key="8">
    <source>
        <dbReference type="ARBA" id="ARBA00022967"/>
    </source>
</evidence>
<evidence type="ECO:0000256" key="6">
    <source>
        <dbReference type="ARBA" id="ARBA00022741"/>
    </source>
</evidence>
<evidence type="ECO:0000313" key="11">
    <source>
        <dbReference type="EMBL" id="RCW41741.1"/>
    </source>
</evidence>
<dbReference type="Pfam" id="PF00005">
    <property type="entry name" value="ABC_tran"/>
    <property type="match status" value="1"/>
</dbReference>
<keyword evidence="8" id="KW-1278">Translocase</keyword>
<name>A0A368VJW4_9BACL</name>
<protein>
    <submittedName>
        <fullName evidence="11">ABC-type dipeptide/oligopeptide/nickel transport system ATPase component</fullName>
    </submittedName>
</protein>
<evidence type="ECO:0000259" key="10">
    <source>
        <dbReference type="PROSITE" id="PS50893"/>
    </source>
</evidence>
<dbReference type="InterPro" id="IPR017871">
    <property type="entry name" value="ABC_transporter-like_CS"/>
</dbReference>
<keyword evidence="9" id="KW-0472">Membrane</keyword>
<dbReference type="GO" id="GO:0005524">
    <property type="term" value="F:ATP binding"/>
    <property type="evidence" value="ECO:0007669"/>
    <property type="project" value="UniProtKB-KW"/>
</dbReference>
<comment type="similarity">
    <text evidence="2">Belongs to the ABC transporter superfamily.</text>
</comment>
<keyword evidence="6" id="KW-0547">Nucleotide-binding</keyword>
<dbReference type="Proteomes" id="UP000252415">
    <property type="component" value="Unassembled WGS sequence"/>
</dbReference>
<keyword evidence="3" id="KW-0813">Transport</keyword>
<dbReference type="InterPro" id="IPR003593">
    <property type="entry name" value="AAA+_ATPase"/>
</dbReference>
<keyword evidence="4" id="KW-1003">Cell membrane</keyword>
<dbReference type="PANTHER" id="PTHR43297:SF14">
    <property type="entry name" value="ATPASE AAA-TYPE CORE DOMAIN-CONTAINING PROTEIN"/>
    <property type="match status" value="1"/>
</dbReference>
<dbReference type="PROSITE" id="PS50893">
    <property type="entry name" value="ABC_TRANSPORTER_2"/>
    <property type="match status" value="1"/>
</dbReference>
<dbReference type="InterPro" id="IPR003439">
    <property type="entry name" value="ABC_transporter-like_ATP-bd"/>
</dbReference>
<dbReference type="SMART" id="SM00382">
    <property type="entry name" value="AAA"/>
    <property type="match status" value="1"/>
</dbReference>
<accession>A0A368VJW4</accession>